<dbReference type="InterPro" id="IPR050626">
    <property type="entry name" value="Peptidase_M16"/>
</dbReference>
<keyword evidence="18" id="KW-1185">Reference proteome</keyword>
<dbReference type="OrthoDB" id="9811314at2"/>
<evidence type="ECO:0000313" key="18">
    <source>
        <dbReference type="Proteomes" id="UP000199636"/>
    </source>
</evidence>
<evidence type="ECO:0000259" key="14">
    <source>
        <dbReference type="Pfam" id="PF22454"/>
    </source>
</evidence>
<evidence type="ECO:0000256" key="12">
    <source>
        <dbReference type="ARBA" id="ARBA00030977"/>
    </source>
</evidence>
<dbReference type="GO" id="GO:0018189">
    <property type="term" value="P:pyrroloquinoline quinone biosynthetic process"/>
    <property type="evidence" value="ECO:0007669"/>
    <property type="project" value="UniProtKB-UniPathway"/>
</dbReference>
<evidence type="ECO:0000256" key="2">
    <source>
        <dbReference type="ARBA" id="ARBA00004886"/>
    </source>
</evidence>
<accession>A0A1G8BDC6</accession>
<keyword evidence="6" id="KW-0479">Metal-binding</keyword>
<dbReference type="InterPro" id="IPR001431">
    <property type="entry name" value="Pept_M16_Zn_BS"/>
</dbReference>
<dbReference type="Pfam" id="PF22455">
    <property type="entry name" value="PqqF_C_3"/>
    <property type="match status" value="1"/>
</dbReference>
<dbReference type="Gene3D" id="3.30.830.10">
    <property type="entry name" value="Metalloenzyme, LuxS/M16 peptidase-like"/>
    <property type="match status" value="2"/>
</dbReference>
<reference evidence="18" key="1">
    <citation type="submission" date="2016-10" db="EMBL/GenBank/DDBJ databases">
        <authorList>
            <person name="Varghese N."/>
            <person name="Submissions S."/>
        </authorList>
    </citation>
    <scope>NUCLEOTIDE SEQUENCE [LARGE SCALE GENOMIC DNA]</scope>
    <source>
        <strain evidence="18">CCM 7469</strain>
    </source>
</reference>
<dbReference type="NCBIfam" id="TIGR02110">
    <property type="entry name" value="PQQ_syn_pqqF"/>
    <property type="match status" value="1"/>
</dbReference>
<evidence type="ECO:0000256" key="9">
    <source>
        <dbReference type="ARBA" id="ARBA00022905"/>
    </source>
</evidence>
<evidence type="ECO:0000313" key="17">
    <source>
        <dbReference type="EMBL" id="SDH31064.1"/>
    </source>
</evidence>
<evidence type="ECO:0000256" key="3">
    <source>
        <dbReference type="ARBA" id="ARBA00007261"/>
    </source>
</evidence>
<dbReference type="Pfam" id="PF22456">
    <property type="entry name" value="PqqF-like_C_4"/>
    <property type="match status" value="1"/>
</dbReference>
<keyword evidence="7" id="KW-0378">Hydrolase</keyword>
<dbReference type="InterPro" id="IPR054734">
    <property type="entry name" value="PqqF-like_C_4"/>
</dbReference>
<sequence>MHNCPRRIVLANGLRLNLIHSPDAPRAAALLRVAAGSHDEPEEHPGLAHFLEHLLFLGGAGYRDGERLMPWVQGRGGRLNASTQARTTDYFFEVPAEALGEGLARLFDMLARPTLALDAQQREREVLEAEFIARSADADSLIDAALALGLAPGHPLRRFVAGRRASLALEEEAFQRALHDFHQCHYRAANLSLWLQGPHALDELEALARQQAMLLPAGPARVSPAPPSLLPLLDADLHLRLPGPPRLVLAFALDAFHPADEQALELFADLLADESPGGLLAHLGEQALCDGLRVRLAGRAAGQGLLVVQFELVTAAAAPAVEAAFLGWLDALRAAGPQALAGRLALTAVPGLAPLEQLQQRVRGIPAALELTWLEQLRAPRMLRLHLGAEVHGESLESAGFALTLARSRARPVASARRDWVFPTAWPASTAASGALYLRWRFPQAPCRARFFALQRALRPRVGGARLAGVNLRFTEVGGDWLLALHGPGERLDDCLAQALALLRDPPATALAQGPRLLAAEQRRRAAELPIRQLLDALPLALAGPPAEHAEWAAAQWDCLACGATPVTPEQVPGRAAATALRPAPPSNARQRLSLAIDGESALLLFYPLGARDARSEAAWRLLARVIESAFFQRLRSELQLGYALFCGFRQVADQRGLLFAVQSPHGRPADLLGHIEALLGEQGERLRQLPAERLASLRQALAEDLAAMPTDAVGRAQLAWQDHLAGVAADHAQRLVAAAQALSHADLLASHAALMNGQGGCRVLYSRA</sequence>
<evidence type="ECO:0000256" key="5">
    <source>
        <dbReference type="ARBA" id="ARBA00022670"/>
    </source>
</evidence>
<comment type="cofactor">
    <cofactor evidence="1">
        <name>Zn(2+)</name>
        <dbReference type="ChEBI" id="CHEBI:29105"/>
    </cofactor>
</comment>
<keyword evidence="8" id="KW-0862">Zinc</keyword>
<organism evidence="17 18">
    <name type="scientific">Pseudomonas panipatensis</name>
    <dbReference type="NCBI Taxonomy" id="428992"/>
    <lineage>
        <taxon>Bacteria</taxon>
        <taxon>Pseudomonadati</taxon>
        <taxon>Pseudomonadota</taxon>
        <taxon>Gammaproteobacteria</taxon>
        <taxon>Pseudomonadales</taxon>
        <taxon>Pseudomonadaceae</taxon>
        <taxon>Pseudomonas</taxon>
    </lineage>
</organism>
<dbReference type="Pfam" id="PF00675">
    <property type="entry name" value="Peptidase_M16"/>
    <property type="match status" value="1"/>
</dbReference>
<dbReference type="PANTHER" id="PTHR43690">
    <property type="entry name" value="NARDILYSIN"/>
    <property type="match status" value="1"/>
</dbReference>
<name>A0A1G8BDC6_9PSED</name>
<comment type="pathway">
    <text evidence="2">Cofactor biosynthesis; pyrroloquinoline quinone biosynthesis.</text>
</comment>
<evidence type="ECO:0000259" key="16">
    <source>
        <dbReference type="Pfam" id="PF22456"/>
    </source>
</evidence>
<comment type="similarity">
    <text evidence="3">Belongs to the peptidase M16 family.</text>
</comment>
<dbReference type="InterPro" id="IPR011249">
    <property type="entry name" value="Metalloenz_LuxS/M16"/>
</dbReference>
<evidence type="ECO:0000256" key="11">
    <source>
        <dbReference type="ARBA" id="ARBA00024932"/>
    </source>
</evidence>
<dbReference type="UniPathway" id="UPA00539"/>
<dbReference type="AlphaFoldDB" id="A0A1G8BDC6"/>
<keyword evidence="9" id="KW-0884">PQQ biosynthesis</keyword>
<dbReference type="InterPro" id="IPR054733">
    <property type="entry name" value="PqqF_C_3"/>
</dbReference>
<feature type="domain" description="Coenzyme PQQ synthesis protein F-like C-terminal lobe" evidence="16">
    <location>
        <begin position="622"/>
        <end position="721"/>
    </location>
</feature>
<comment type="function">
    <text evidence="11">Required for coenzyme pyrroloquinoline quinone (PQQ) biosynthesis. It is thought that this protein is a protease that cleaves peptides bond in a small peptide (gene pqqA), providing the glutamate and tyrosine residues which are necessary for the synthesis of PQQ.</text>
</comment>
<dbReference type="GO" id="GO:0004222">
    <property type="term" value="F:metalloendopeptidase activity"/>
    <property type="evidence" value="ECO:0007669"/>
    <property type="project" value="InterPro"/>
</dbReference>
<dbReference type="STRING" id="428992.SAMN05216272_1015"/>
<dbReference type="GO" id="GO:0006508">
    <property type="term" value="P:proteolysis"/>
    <property type="evidence" value="ECO:0007669"/>
    <property type="project" value="UniProtKB-KW"/>
</dbReference>
<dbReference type="PANTHER" id="PTHR43690:SF18">
    <property type="entry name" value="INSULIN-DEGRADING ENZYME-RELATED"/>
    <property type="match status" value="1"/>
</dbReference>
<evidence type="ECO:0000256" key="7">
    <source>
        <dbReference type="ARBA" id="ARBA00022801"/>
    </source>
</evidence>
<dbReference type="Pfam" id="PF22454">
    <property type="entry name" value="PQQ_syn_pqqF_N_2"/>
    <property type="match status" value="1"/>
</dbReference>
<dbReference type="GO" id="GO:0008270">
    <property type="term" value="F:zinc ion binding"/>
    <property type="evidence" value="ECO:0007669"/>
    <property type="project" value="InterPro"/>
</dbReference>
<evidence type="ECO:0000256" key="10">
    <source>
        <dbReference type="ARBA" id="ARBA00023049"/>
    </source>
</evidence>
<protein>
    <recommendedName>
        <fullName evidence="4">Coenzyme PQQ synthesis protein F</fullName>
    </recommendedName>
    <alternativeName>
        <fullName evidence="12">Pyrroloquinoline quinone biosynthesis protein F</fullName>
    </alternativeName>
</protein>
<evidence type="ECO:0000256" key="8">
    <source>
        <dbReference type="ARBA" id="ARBA00022833"/>
    </source>
</evidence>
<feature type="domain" description="Coenzyme PQQ synthesis protein F C-terminal lobe" evidence="15">
    <location>
        <begin position="434"/>
        <end position="561"/>
    </location>
</feature>
<evidence type="ECO:0000256" key="1">
    <source>
        <dbReference type="ARBA" id="ARBA00001947"/>
    </source>
</evidence>
<dbReference type="InterPro" id="IPR011844">
    <property type="entry name" value="PQQ_synth_PqqF"/>
</dbReference>
<evidence type="ECO:0000256" key="6">
    <source>
        <dbReference type="ARBA" id="ARBA00022723"/>
    </source>
</evidence>
<feature type="domain" description="Coenzyme PQQ synthesis protein F N-terminal lobe" evidence="14">
    <location>
        <begin position="245"/>
        <end position="384"/>
    </location>
</feature>
<evidence type="ECO:0000259" key="15">
    <source>
        <dbReference type="Pfam" id="PF22455"/>
    </source>
</evidence>
<dbReference type="EMBL" id="FNDS01000001">
    <property type="protein sequence ID" value="SDH31064.1"/>
    <property type="molecule type" value="Genomic_DNA"/>
</dbReference>
<keyword evidence="5" id="KW-0645">Protease</keyword>
<keyword evidence="10" id="KW-0482">Metalloprotease</keyword>
<dbReference type="Proteomes" id="UP000199636">
    <property type="component" value="Unassembled WGS sequence"/>
</dbReference>
<evidence type="ECO:0000259" key="13">
    <source>
        <dbReference type="Pfam" id="PF00675"/>
    </source>
</evidence>
<dbReference type="InterPro" id="IPR011765">
    <property type="entry name" value="Pept_M16_N"/>
</dbReference>
<gene>
    <name evidence="17" type="ORF">SAMN05216272_1015</name>
</gene>
<proteinExistence type="inferred from homology"/>
<dbReference type="PROSITE" id="PS00143">
    <property type="entry name" value="INSULINASE"/>
    <property type="match status" value="1"/>
</dbReference>
<feature type="domain" description="Peptidase M16 N-terminal" evidence="13">
    <location>
        <begin position="18"/>
        <end position="136"/>
    </location>
</feature>
<dbReference type="InterPro" id="IPR054740">
    <property type="entry name" value="PqqF_N_2"/>
</dbReference>
<evidence type="ECO:0000256" key="4">
    <source>
        <dbReference type="ARBA" id="ARBA00015088"/>
    </source>
</evidence>
<dbReference type="SUPFAM" id="SSF63411">
    <property type="entry name" value="LuxS/MPP-like metallohydrolase"/>
    <property type="match status" value="3"/>
</dbReference>
<dbReference type="RefSeq" id="WP_090259528.1">
    <property type="nucleotide sequence ID" value="NZ_FNDS01000001.1"/>
</dbReference>